<sequence length="30" mass="3538">MCGAFVYVHPEEYSYRLADGFRWRAVVSDL</sequence>
<accession>A0A382LSG3</accession>
<protein>
    <submittedName>
        <fullName evidence="1">Uncharacterized protein</fullName>
    </submittedName>
</protein>
<organism evidence="1">
    <name type="scientific">marine metagenome</name>
    <dbReference type="NCBI Taxonomy" id="408172"/>
    <lineage>
        <taxon>unclassified sequences</taxon>
        <taxon>metagenomes</taxon>
        <taxon>ecological metagenomes</taxon>
    </lineage>
</organism>
<dbReference type="EMBL" id="UINC01088989">
    <property type="protein sequence ID" value="SVC39694.1"/>
    <property type="molecule type" value="Genomic_DNA"/>
</dbReference>
<gene>
    <name evidence="1" type="ORF">METZ01_LOCUS292548</name>
</gene>
<proteinExistence type="predicted"/>
<dbReference type="AlphaFoldDB" id="A0A382LSG3"/>
<name>A0A382LSG3_9ZZZZ</name>
<feature type="non-terminal residue" evidence="1">
    <location>
        <position position="30"/>
    </location>
</feature>
<reference evidence="1" key="1">
    <citation type="submission" date="2018-05" db="EMBL/GenBank/DDBJ databases">
        <authorList>
            <person name="Lanie J.A."/>
            <person name="Ng W.-L."/>
            <person name="Kazmierczak K.M."/>
            <person name="Andrzejewski T.M."/>
            <person name="Davidsen T.M."/>
            <person name="Wayne K.J."/>
            <person name="Tettelin H."/>
            <person name="Glass J.I."/>
            <person name="Rusch D."/>
            <person name="Podicherti R."/>
            <person name="Tsui H.-C.T."/>
            <person name="Winkler M.E."/>
        </authorList>
    </citation>
    <scope>NUCLEOTIDE SEQUENCE</scope>
</reference>
<evidence type="ECO:0000313" key="1">
    <source>
        <dbReference type="EMBL" id="SVC39694.1"/>
    </source>
</evidence>